<keyword evidence="2" id="KW-0413">Isomerase</keyword>
<protein>
    <recommendedName>
        <fullName evidence="6">tRNA pseudouridine synthase C</fullName>
        <ecNumber evidence="5">5.4.99.26</ecNumber>
    </recommendedName>
    <alternativeName>
        <fullName evidence="8">tRNA pseudouridine(65) synthase</fullName>
    </alternativeName>
    <alternativeName>
        <fullName evidence="9">tRNA pseudouridylate synthase C</fullName>
    </alternativeName>
    <alternativeName>
        <fullName evidence="7">tRNA-uridine isomerase C</fullName>
    </alternativeName>
</protein>
<accession>A0A346NJF8</accession>
<dbReference type="PANTHER" id="PTHR21600">
    <property type="entry name" value="MITOCHONDRIAL RNA PSEUDOURIDINE SYNTHASE"/>
    <property type="match status" value="1"/>
</dbReference>
<keyword evidence="1" id="KW-0819">tRNA processing</keyword>
<evidence type="ECO:0000256" key="1">
    <source>
        <dbReference type="ARBA" id="ARBA00022694"/>
    </source>
</evidence>
<evidence type="ECO:0000256" key="6">
    <source>
        <dbReference type="ARBA" id="ARBA00040675"/>
    </source>
</evidence>
<dbReference type="GO" id="GO:0008033">
    <property type="term" value="P:tRNA processing"/>
    <property type="evidence" value="ECO:0007669"/>
    <property type="project" value="UniProtKB-KW"/>
</dbReference>
<evidence type="ECO:0000256" key="5">
    <source>
        <dbReference type="ARBA" id="ARBA00038943"/>
    </source>
</evidence>
<dbReference type="SUPFAM" id="SSF55120">
    <property type="entry name" value="Pseudouridine synthase"/>
    <property type="match status" value="1"/>
</dbReference>
<evidence type="ECO:0000256" key="7">
    <source>
        <dbReference type="ARBA" id="ARBA00041803"/>
    </source>
</evidence>
<keyword evidence="12" id="KW-1185">Reference proteome</keyword>
<dbReference type="OrthoDB" id="9785808at2"/>
<dbReference type="InterPro" id="IPR006224">
    <property type="entry name" value="PsdUridine_synth_RluA-like_CS"/>
</dbReference>
<dbReference type="PANTHER" id="PTHR21600:SF56">
    <property type="entry name" value="TRNA PSEUDOURIDINE SYNTHASE C"/>
    <property type="match status" value="1"/>
</dbReference>
<dbReference type="PROSITE" id="PS01129">
    <property type="entry name" value="PSI_RLU"/>
    <property type="match status" value="1"/>
</dbReference>
<evidence type="ECO:0000313" key="12">
    <source>
        <dbReference type="Proteomes" id="UP000262073"/>
    </source>
</evidence>
<dbReference type="EMBL" id="CP031769">
    <property type="protein sequence ID" value="AXR05665.1"/>
    <property type="molecule type" value="Genomic_DNA"/>
</dbReference>
<dbReference type="GO" id="GO:0160149">
    <property type="term" value="F:tRNA pseudouridine(65) synthase activity"/>
    <property type="evidence" value="ECO:0007669"/>
    <property type="project" value="UniProtKB-EC"/>
</dbReference>
<dbReference type="Gene3D" id="3.30.2350.10">
    <property type="entry name" value="Pseudouridine synthase"/>
    <property type="match status" value="1"/>
</dbReference>
<dbReference type="Proteomes" id="UP000262073">
    <property type="component" value="Chromosome"/>
</dbReference>
<dbReference type="GO" id="GO:0003723">
    <property type="term" value="F:RNA binding"/>
    <property type="evidence" value="ECO:0007669"/>
    <property type="project" value="InterPro"/>
</dbReference>
<dbReference type="AlphaFoldDB" id="A0A346NJF8"/>
<dbReference type="KEGG" id="salm:D0Y50_04330"/>
<dbReference type="GO" id="GO:0000455">
    <property type="term" value="P:enzyme-directed rRNA pseudouridine synthesis"/>
    <property type="evidence" value="ECO:0007669"/>
    <property type="project" value="TreeGrafter"/>
</dbReference>
<feature type="domain" description="Pseudouridine synthase RsuA/RluA-like" evidence="10">
    <location>
        <begin position="16"/>
        <end position="172"/>
    </location>
</feature>
<dbReference type="InterPro" id="IPR020103">
    <property type="entry name" value="PsdUridine_synth_cat_dom_sf"/>
</dbReference>
<evidence type="ECO:0000259" key="10">
    <source>
        <dbReference type="Pfam" id="PF00849"/>
    </source>
</evidence>
<sequence>MDDRAPLPIVYQDDTLVAINKPAGLLVHRSPIDKRETRFAVQQLRDQIGRHVFPVHRLDRPTSGILLFTFDGVNASILGRQMMARQIIKQYTAIVRGFVQAPGMVDYALKFKADKFADKDRGDIAPQPACTVYQPERYFELPIQSDRYPTSRYTLVRLYPHTGRKHQLRRHMVHLRHPILGDTSHGDGKQNKFLRERFDFKNLALSCTRLGFEHPASQRWLEITCSPGASIEQLLKDWQVYQVKHKA</sequence>
<evidence type="ECO:0000256" key="3">
    <source>
        <dbReference type="ARBA" id="ARBA00036607"/>
    </source>
</evidence>
<comment type="function">
    <text evidence="4">Responsible for synthesis of pseudouridine from uracil-65 in transfer RNAs.</text>
</comment>
<evidence type="ECO:0000256" key="8">
    <source>
        <dbReference type="ARBA" id="ARBA00041975"/>
    </source>
</evidence>
<dbReference type="EC" id="5.4.99.26" evidence="5"/>
<evidence type="ECO:0000313" key="11">
    <source>
        <dbReference type="EMBL" id="AXR05665.1"/>
    </source>
</evidence>
<dbReference type="InterPro" id="IPR050188">
    <property type="entry name" value="RluA_PseudoU_synthase"/>
</dbReference>
<evidence type="ECO:0000256" key="9">
    <source>
        <dbReference type="ARBA" id="ARBA00043049"/>
    </source>
</evidence>
<name>A0A346NJF8_9ALTE</name>
<dbReference type="Pfam" id="PF00849">
    <property type="entry name" value="PseudoU_synth_2"/>
    <property type="match status" value="1"/>
</dbReference>
<evidence type="ECO:0000256" key="4">
    <source>
        <dbReference type="ARBA" id="ARBA00037670"/>
    </source>
</evidence>
<proteinExistence type="predicted"/>
<dbReference type="InterPro" id="IPR006145">
    <property type="entry name" value="PsdUridine_synth_RsuA/RluA"/>
</dbReference>
<gene>
    <name evidence="11" type="ORF">D0Y50_04330</name>
</gene>
<organism evidence="11 12">
    <name type="scientific">Salinimonas sediminis</name>
    <dbReference type="NCBI Taxonomy" id="2303538"/>
    <lineage>
        <taxon>Bacteria</taxon>
        <taxon>Pseudomonadati</taxon>
        <taxon>Pseudomonadota</taxon>
        <taxon>Gammaproteobacteria</taxon>
        <taxon>Alteromonadales</taxon>
        <taxon>Alteromonadaceae</taxon>
        <taxon>Alteromonas/Salinimonas group</taxon>
        <taxon>Salinimonas</taxon>
    </lineage>
</organism>
<reference evidence="11 12" key="1">
    <citation type="submission" date="2018-08" db="EMBL/GenBank/DDBJ databases">
        <title>Salinimonas sediminis sp. nov., a piezophilic bacterium isolated from a deep-sea sediment sample from the New Britain Trench.</title>
        <authorList>
            <person name="Cao J."/>
        </authorList>
    </citation>
    <scope>NUCLEOTIDE SEQUENCE [LARGE SCALE GENOMIC DNA]</scope>
    <source>
        <strain evidence="11 12">N102</strain>
    </source>
</reference>
<comment type="catalytic activity">
    <reaction evidence="3">
        <text>uridine(65) in tRNA = pseudouridine(65) in tRNA</text>
        <dbReference type="Rhea" id="RHEA:42536"/>
        <dbReference type="Rhea" id="RHEA-COMP:10103"/>
        <dbReference type="Rhea" id="RHEA-COMP:10104"/>
        <dbReference type="ChEBI" id="CHEBI:65314"/>
        <dbReference type="ChEBI" id="CHEBI:65315"/>
        <dbReference type="EC" id="5.4.99.26"/>
    </reaction>
</comment>
<dbReference type="RefSeq" id="WP_117315681.1">
    <property type="nucleotide sequence ID" value="NZ_CP031769.1"/>
</dbReference>
<evidence type="ECO:0000256" key="2">
    <source>
        <dbReference type="ARBA" id="ARBA00023235"/>
    </source>
</evidence>